<dbReference type="Gene3D" id="3.40.50.150">
    <property type="entry name" value="Vaccinia Virus protein VP39"/>
    <property type="match status" value="1"/>
</dbReference>
<sequence>MTEILHLPALPLWKGVTTRPGQFKTAPFALVWDERGFLRQSTEEAVLRAVQDAYAEDGYVHMSPPPGASDWASRRGDSHLAFVRRVCPPLAGAKVLEIGAGSLYLAERLTTDDSVGHYVAVDPALDPDQQRPGIEVIRGYFDAETFAGEAFDLVLSFHCLEHIPDPVLFLADLRQSISENGCIVVSVPDVEPFIASGDLNGFIHEHISYFTDTSARRVFSLAGLTVIGVQREAGNLVYALAKGARTALGAIPIPDAGTAGLASRIEASIQHARTVLPAALRQGPLALHGATSGLNSLLFLAFGEQGLTTGGAGLLFDGDSCKTGGYLPLLDVPIRHTSDAEYKSARRVIVCAQSFLAEIRKDLQARHGLDPAIIEPLLPEG</sequence>
<gene>
    <name evidence="1" type="ORF">G4223_00310</name>
</gene>
<keyword evidence="1" id="KW-0808">Transferase</keyword>
<dbReference type="Pfam" id="PF13489">
    <property type="entry name" value="Methyltransf_23"/>
    <property type="match status" value="1"/>
</dbReference>
<name>A0A7C9QR34_9PROT</name>
<dbReference type="SUPFAM" id="SSF53335">
    <property type="entry name" value="S-adenosyl-L-methionine-dependent methyltransferases"/>
    <property type="match status" value="1"/>
</dbReference>
<evidence type="ECO:0000313" key="2">
    <source>
        <dbReference type="Proteomes" id="UP000480684"/>
    </source>
</evidence>
<keyword evidence="2" id="KW-1185">Reference proteome</keyword>
<dbReference type="RefSeq" id="WP_163673590.1">
    <property type="nucleotide sequence ID" value="NZ_JAAIYP010000001.1"/>
</dbReference>
<dbReference type="AlphaFoldDB" id="A0A7C9QR34"/>
<comment type="caution">
    <text evidence="1">The sequence shown here is derived from an EMBL/GenBank/DDBJ whole genome shotgun (WGS) entry which is preliminary data.</text>
</comment>
<proteinExistence type="predicted"/>
<dbReference type="EMBL" id="JAAIYP010000001">
    <property type="protein sequence ID" value="NFV78558.1"/>
    <property type="molecule type" value="Genomic_DNA"/>
</dbReference>
<evidence type="ECO:0000313" key="1">
    <source>
        <dbReference type="EMBL" id="NFV78558.1"/>
    </source>
</evidence>
<dbReference type="GO" id="GO:0008168">
    <property type="term" value="F:methyltransferase activity"/>
    <property type="evidence" value="ECO:0007669"/>
    <property type="project" value="UniProtKB-KW"/>
</dbReference>
<dbReference type="CDD" id="cd02440">
    <property type="entry name" value="AdoMet_MTases"/>
    <property type="match status" value="1"/>
</dbReference>
<dbReference type="GO" id="GO:0032259">
    <property type="term" value="P:methylation"/>
    <property type="evidence" value="ECO:0007669"/>
    <property type="project" value="UniProtKB-KW"/>
</dbReference>
<keyword evidence="1" id="KW-0489">Methyltransferase</keyword>
<dbReference type="InterPro" id="IPR029063">
    <property type="entry name" value="SAM-dependent_MTases_sf"/>
</dbReference>
<protein>
    <submittedName>
        <fullName evidence="1">Class I SAM-dependent methyltransferase</fullName>
    </submittedName>
</protein>
<dbReference type="Proteomes" id="UP000480684">
    <property type="component" value="Unassembled WGS sequence"/>
</dbReference>
<reference evidence="1 2" key="1">
    <citation type="submission" date="2020-02" db="EMBL/GenBank/DDBJ databases">
        <authorList>
            <person name="Dziuba M."/>
            <person name="Kuznetsov B."/>
            <person name="Mardanov A."/>
            <person name="Ravin N."/>
            <person name="Grouzdev D."/>
        </authorList>
    </citation>
    <scope>NUCLEOTIDE SEQUENCE [LARGE SCALE GENOMIC DNA]</scope>
    <source>
        <strain evidence="1 2">SpK</strain>
    </source>
</reference>
<accession>A0A7C9QR34</accession>
<organism evidence="1 2">
    <name type="scientific">Magnetospirillum aberrantis SpK</name>
    <dbReference type="NCBI Taxonomy" id="908842"/>
    <lineage>
        <taxon>Bacteria</taxon>
        <taxon>Pseudomonadati</taxon>
        <taxon>Pseudomonadota</taxon>
        <taxon>Alphaproteobacteria</taxon>
        <taxon>Rhodospirillales</taxon>
        <taxon>Rhodospirillaceae</taxon>
        <taxon>Magnetospirillum</taxon>
    </lineage>
</organism>